<proteinExistence type="predicted"/>
<dbReference type="AlphaFoldDB" id="A0A0V1JXF7"/>
<comment type="caution">
    <text evidence="2">The sequence shown here is derived from an EMBL/GenBank/DDBJ whole genome shotgun (WGS) entry which is preliminary data.</text>
</comment>
<organism evidence="2 3">
    <name type="scientific">Trichinella pseudospiralis</name>
    <name type="common">Parasitic roundworm</name>
    <dbReference type="NCBI Taxonomy" id="6337"/>
    <lineage>
        <taxon>Eukaryota</taxon>
        <taxon>Metazoa</taxon>
        <taxon>Ecdysozoa</taxon>
        <taxon>Nematoda</taxon>
        <taxon>Enoplea</taxon>
        <taxon>Dorylaimia</taxon>
        <taxon>Trichinellida</taxon>
        <taxon>Trichinellidae</taxon>
        <taxon>Trichinella</taxon>
    </lineage>
</organism>
<accession>A0A0V1JXF7</accession>
<feature type="region of interest" description="Disordered" evidence="1">
    <location>
        <begin position="143"/>
        <end position="166"/>
    </location>
</feature>
<evidence type="ECO:0000313" key="3">
    <source>
        <dbReference type="Proteomes" id="UP000054826"/>
    </source>
</evidence>
<evidence type="ECO:0000313" key="2">
    <source>
        <dbReference type="EMBL" id="KRZ39682.1"/>
    </source>
</evidence>
<protein>
    <submittedName>
        <fullName evidence="2">Uncharacterized protein</fullName>
    </submittedName>
</protein>
<name>A0A0V1JXF7_TRIPS</name>
<dbReference type="EMBL" id="JYDV01000033">
    <property type="protein sequence ID" value="KRZ39682.1"/>
    <property type="molecule type" value="Genomic_DNA"/>
</dbReference>
<feature type="compositionally biased region" description="Gly residues" evidence="1">
    <location>
        <begin position="75"/>
        <end position="84"/>
    </location>
</feature>
<evidence type="ECO:0000256" key="1">
    <source>
        <dbReference type="SAM" id="MobiDB-lite"/>
    </source>
</evidence>
<gene>
    <name evidence="2" type="ORF">T4C_13332</name>
</gene>
<feature type="region of interest" description="Disordered" evidence="1">
    <location>
        <begin position="46"/>
        <end position="84"/>
    </location>
</feature>
<reference evidence="2 3" key="1">
    <citation type="submission" date="2015-01" db="EMBL/GenBank/DDBJ databases">
        <title>Evolution of Trichinella species and genotypes.</title>
        <authorList>
            <person name="Korhonen P.K."/>
            <person name="Edoardo P."/>
            <person name="Giuseppe L.R."/>
            <person name="Gasser R.B."/>
        </authorList>
    </citation>
    <scope>NUCLEOTIDE SEQUENCE [LARGE SCALE GENOMIC DNA]</scope>
    <source>
        <strain evidence="2">ISS176</strain>
    </source>
</reference>
<dbReference type="Proteomes" id="UP000054826">
    <property type="component" value="Unassembled WGS sequence"/>
</dbReference>
<sequence length="166" mass="17671">MKRCCFSSNPEEIVTPKEKRCDGNFYVQEAKSTESVIICIHGTRLPSGEETTSSADRSDRSVEGGSGEEAVGSPRGRGGGGDKGAGELGGWHCYSLSIRNNSSTGYTARATLTVSNDESPYFQSSPLPHPVAVPEACRLARSPPWDQKQGQARLDCPCAAPRPPAL</sequence>